<keyword evidence="1" id="KW-1133">Transmembrane helix</keyword>
<keyword evidence="1" id="KW-0472">Membrane</keyword>
<evidence type="ECO:0000313" key="2">
    <source>
        <dbReference type="EMBL" id="KAJ8300001.1"/>
    </source>
</evidence>
<protein>
    <submittedName>
        <fullName evidence="2">Uncharacterized protein</fullName>
    </submittedName>
</protein>
<gene>
    <name evidence="2" type="ORF">KUTeg_021520</name>
</gene>
<organism evidence="2 3">
    <name type="scientific">Tegillarca granosa</name>
    <name type="common">Malaysian cockle</name>
    <name type="synonym">Anadara granosa</name>
    <dbReference type="NCBI Taxonomy" id="220873"/>
    <lineage>
        <taxon>Eukaryota</taxon>
        <taxon>Metazoa</taxon>
        <taxon>Spiralia</taxon>
        <taxon>Lophotrochozoa</taxon>
        <taxon>Mollusca</taxon>
        <taxon>Bivalvia</taxon>
        <taxon>Autobranchia</taxon>
        <taxon>Pteriomorphia</taxon>
        <taxon>Arcoida</taxon>
        <taxon>Arcoidea</taxon>
        <taxon>Arcidae</taxon>
        <taxon>Tegillarca</taxon>
    </lineage>
</organism>
<name>A0ABQ9E6E5_TEGGR</name>
<reference evidence="2 3" key="1">
    <citation type="submission" date="2022-12" db="EMBL/GenBank/DDBJ databases">
        <title>Chromosome-level genome of Tegillarca granosa.</title>
        <authorList>
            <person name="Kim J."/>
        </authorList>
    </citation>
    <scope>NUCLEOTIDE SEQUENCE [LARGE SCALE GENOMIC DNA]</scope>
    <source>
        <strain evidence="2">Teg-2019</strain>
        <tissue evidence="2">Adductor muscle</tissue>
    </source>
</reference>
<accession>A0ABQ9E6E5</accession>
<feature type="transmembrane region" description="Helical" evidence="1">
    <location>
        <begin position="229"/>
        <end position="250"/>
    </location>
</feature>
<proteinExistence type="predicted"/>
<comment type="caution">
    <text evidence="2">The sequence shown here is derived from an EMBL/GenBank/DDBJ whole genome shotgun (WGS) entry which is preliminary data.</text>
</comment>
<dbReference type="Proteomes" id="UP001217089">
    <property type="component" value="Unassembled WGS sequence"/>
</dbReference>
<dbReference type="EMBL" id="JARBDR010000919">
    <property type="protein sequence ID" value="KAJ8300001.1"/>
    <property type="molecule type" value="Genomic_DNA"/>
</dbReference>
<evidence type="ECO:0000256" key="1">
    <source>
        <dbReference type="SAM" id="Phobius"/>
    </source>
</evidence>
<keyword evidence="1" id="KW-0812">Transmembrane</keyword>
<sequence>MALLLTENMENMKDAGTTVFEAVKDHLKLAGDNQIWLVFGIVTLLLLAPWGADIWLQGNCLLMIVQGISVLVFPQWWGKQFVEGDGDSLQKYELCCMGAMAITQGLTYFLLQNSGDKTVKSSLLWAMTLEFAAVLPLDLNYYLNPGKDAYKLKQEMIAVDGHFAVLWVLVSAFYALSEQDWGGYTEVFSMKRNIHLRIDFMINLTNGLLAFVLPTMTCKFQVKQKLTTVHVYLARVMGIGFIQMGITSGRASNFLKEGDKKLLLFSHALCYINLLVIMVLFQLFTSTFTLYHALYGIPMVVINMSNALFGCDAQFCLEDVRSRARRFFKLKSE</sequence>
<feature type="transmembrane region" description="Helical" evidence="1">
    <location>
        <begin position="198"/>
        <end position="217"/>
    </location>
</feature>
<feature type="transmembrane region" description="Helical" evidence="1">
    <location>
        <begin position="34"/>
        <end position="52"/>
    </location>
</feature>
<feature type="transmembrane region" description="Helical" evidence="1">
    <location>
        <begin position="290"/>
        <end position="317"/>
    </location>
</feature>
<evidence type="ECO:0000313" key="3">
    <source>
        <dbReference type="Proteomes" id="UP001217089"/>
    </source>
</evidence>
<feature type="transmembrane region" description="Helical" evidence="1">
    <location>
        <begin position="262"/>
        <end position="284"/>
    </location>
</feature>
<keyword evidence="3" id="KW-1185">Reference proteome</keyword>